<evidence type="ECO:0000313" key="10">
    <source>
        <dbReference type="Proteomes" id="UP000094526"/>
    </source>
</evidence>
<name>A0A1C1CWI7_9EURO</name>
<evidence type="ECO:0000256" key="5">
    <source>
        <dbReference type="ARBA" id="ARBA00023163"/>
    </source>
</evidence>
<evidence type="ECO:0000256" key="7">
    <source>
        <dbReference type="SAM" id="MobiDB-lite"/>
    </source>
</evidence>
<feature type="compositionally biased region" description="Polar residues" evidence="7">
    <location>
        <begin position="69"/>
        <end position="86"/>
    </location>
</feature>
<feature type="region of interest" description="Disordered" evidence="7">
    <location>
        <begin position="69"/>
        <end position="88"/>
    </location>
</feature>
<dbReference type="Proteomes" id="UP000094526">
    <property type="component" value="Unassembled WGS sequence"/>
</dbReference>
<evidence type="ECO:0000256" key="4">
    <source>
        <dbReference type="ARBA" id="ARBA00023125"/>
    </source>
</evidence>
<keyword evidence="10" id="KW-1185">Reference proteome</keyword>
<dbReference type="CDD" id="cd00093">
    <property type="entry name" value="HTH_XRE"/>
    <property type="match status" value="1"/>
</dbReference>
<dbReference type="Pfam" id="PF01381">
    <property type="entry name" value="HTH_3"/>
    <property type="match status" value="1"/>
</dbReference>
<reference evidence="10" key="1">
    <citation type="submission" date="2015-07" db="EMBL/GenBank/DDBJ databases">
        <authorList>
            <person name="Teixeira M.M."/>
            <person name="Souza R.C."/>
            <person name="Almeida L.G."/>
            <person name="Vicente V.A."/>
            <person name="de Hoog S."/>
            <person name="Bocca A.L."/>
            <person name="de Almeida S.R."/>
            <person name="Vasconcelos A.T."/>
            <person name="Felipe M.S."/>
        </authorList>
    </citation>
    <scope>NUCLEOTIDE SEQUENCE [LARGE SCALE GENOMIC DNA]</scope>
    <source>
        <strain evidence="10">KSF</strain>
    </source>
</reference>
<dbReference type="AlphaFoldDB" id="A0A1C1CWI7"/>
<accession>A0A1C1CWI7</accession>
<comment type="function">
    <text evidence="6">Transcriptional coactivator that stimulates GCN4-dependent transcriptional activity by bridging the DNA-binding region of GCN4 and TBP (SPT15), thereby recruiting TBP to GCN4-bound promoters. Involved in induction of the ribosome quality control (RQC) pathway; a pathway that degrades nascent peptide chains during problematic translation. Required to prevent stalled ribosomes from frameshifting.</text>
</comment>
<organism evidence="9 10">
    <name type="scientific">Cladophialophora carrionii</name>
    <dbReference type="NCBI Taxonomy" id="86049"/>
    <lineage>
        <taxon>Eukaryota</taxon>
        <taxon>Fungi</taxon>
        <taxon>Dikarya</taxon>
        <taxon>Ascomycota</taxon>
        <taxon>Pezizomycotina</taxon>
        <taxon>Eurotiomycetes</taxon>
        <taxon>Chaetothyriomycetidae</taxon>
        <taxon>Chaetothyriales</taxon>
        <taxon>Herpotrichiellaceae</taxon>
        <taxon>Cladophialophora</taxon>
    </lineage>
</organism>
<evidence type="ECO:0000313" key="9">
    <source>
        <dbReference type="EMBL" id="OCT52912.1"/>
    </source>
</evidence>
<dbReference type="SMART" id="SM00530">
    <property type="entry name" value="HTH_XRE"/>
    <property type="match status" value="1"/>
</dbReference>
<evidence type="ECO:0000256" key="2">
    <source>
        <dbReference type="ARBA" id="ARBA00014317"/>
    </source>
</evidence>
<gene>
    <name evidence="9" type="primary">mbf1</name>
    <name evidence="9" type="ORF">CLCR_10848</name>
</gene>
<evidence type="ECO:0000256" key="6">
    <source>
        <dbReference type="ARBA" id="ARBA00035107"/>
    </source>
</evidence>
<dbReference type="GO" id="GO:0005634">
    <property type="term" value="C:nucleus"/>
    <property type="evidence" value="ECO:0007669"/>
    <property type="project" value="TreeGrafter"/>
</dbReference>
<keyword evidence="5" id="KW-0804">Transcription</keyword>
<evidence type="ECO:0000256" key="1">
    <source>
        <dbReference type="ARBA" id="ARBA00009802"/>
    </source>
</evidence>
<protein>
    <recommendedName>
        <fullName evidence="2">Multiprotein-bridging factor 1</fullName>
    </recommendedName>
</protein>
<dbReference type="PROSITE" id="PS50943">
    <property type="entry name" value="HTH_CROC1"/>
    <property type="match status" value="1"/>
</dbReference>
<dbReference type="SUPFAM" id="SSF47413">
    <property type="entry name" value="lambda repressor-like DNA-binding domains"/>
    <property type="match status" value="1"/>
</dbReference>
<dbReference type="EMBL" id="LGRB01000008">
    <property type="protein sequence ID" value="OCT52912.1"/>
    <property type="molecule type" value="Genomic_DNA"/>
</dbReference>
<dbReference type="GO" id="GO:0003677">
    <property type="term" value="F:DNA binding"/>
    <property type="evidence" value="ECO:0007669"/>
    <property type="project" value="UniProtKB-KW"/>
</dbReference>
<feature type="region of interest" description="Disordered" evidence="7">
    <location>
        <begin position="1"/>
        <end position="28"/>
    </location>
</feature>
<comment type="similarity">
    <text evidence="1">Belongs to the MBF1 family.</text>
</comment>
<dbReference type="OrthoDB" id="10253401at2759"/>
<sequence>MSEDWESVTRIGSKVRGPGSGGVDRERVVKGKSALNAAQRSGAIIGTEKKYSSANTALGFGSGSSSGFNFANSPSTAGKKSATEGQHLTKVDRSDEIIKPKTVGHAVGQAIIARRNQILPKMTQKDLANKVNTQASVIQAYENGSAIPDQQLLAKLERVLGVKLRGSDIGAPLGGPKKK</sequence>
<dbReference type="Gene3D" id="1.10.260.40">
    <property type="entry name" value="lambda repressor-like DNA-binding domains"/>
    <property type="match status" value="1"/>
</dbReference>
<dbReference type="VEuPathDB" id="FungiDB:CLCR_10848"/>
<dbReference type="InterPro" id="IPR001387">
    <property type="entry name" value="Cro/C1-type_HTH"/>
</dbReference>
<dbReference type="VEuPathDB" id="FungiDB:G647_04253"/>
<feature type="domain" description="HTH cro/C1-type" evidence="8">
    <location>
        <begin position="111"/>
        <end position="167"/>
    </location>
</feature>
<keyword evidence="3" id="KW-0805">Transcription regulation</keyword>
<dbReference type="PANTHER" id="PTHR10245:SF15">
    <property type="entry name" value="ENDOTHELIAL DIFFERENTIATION-RELATED FACTOR 1"/>
    <property type="match status" value="1"/>
</dbReference>
<dbReference type="InterPro" id="IPR013729">
    <property type="entry name" value="MBF1_N"/>
</dbReference>
<dbReference type="PANTHER" id="PTHR10245">
    <property type="entry name" value="ENDOTHELIAL DIFFERENTIATION-RELATED FACTOR 1 MULTIPROTEIN BRIDGING FACTOR 1"/>
    <property type="match status" value="1"/>
</dbReference>
<evidence type="ECO:0000256" key="3">
    <source>
        <dbReference type="ARBA" id="ARBA00023015"/>
    </source>
</evidence>
<dbReference type="STRING" id="86049.A0A1C1CWI7"/>
<dbReference type="InterPro" id="IPR010982">
    <property type="entry name" value="Lambda_DNA-bd_dom_sf"/>
</dbReference>
<comment type="caution">
    <text evidence="9">The sequence shown here is derived from an EMBL/GenBank/DDBJ whole genome shotgun (WGS) entry which is preliminary data.</text>
</comment>
<dbReference type="Pfam" id="PF08523">
    <property type="entry name" value="MBF1"/>
    <property type="match status" value="2"/>
</dbReference>
<proteinExistence type="inferred from homology"/>
<evidence type="ECO:0000259" key="8">
    <source>
        <dbReference type="PROSITE" id="PS50943"/>
    </source>
</evidence>
<keyword evidence="4" id="KW-0238">DNA-binding</keyword>